<dbReference type="PANTHER" id="PTHR47186:SF61">
    <property type="entry name" value="LEUCINE-RICH REPEAT-CONTAINING PROTEIN 57-RELATED"/>
    <property type="match status" value="1"/>
</dbReference>
<reference evidence="4" key="1">
    <citation type="journal article" date="2022" name="Cell">
        <title>Repeat-based holocentromeres influence genome architecture and karyotype evolution.</title>
        <authorList>
            <person name="Hofstatter P.G."/>
            <person name="Thangavel G."/>
            <person name="Lux T."/>
            <person name="Neumann P."/>
            <person name="Vondrak T."/>
            <person name="Novak P."/>
            <person name="Zhang M."/>
            <person name="Costa L."/>
            <person name="Castellani M."/>
            <person name="Scott A."/>
            <person name="Toegelov H."/>
            <person name="Fuchs J."/>
            <person name="Mata-Sucre Y."/>
            <person name="Dias Y."/>
            <person name="Vanzela A.L.L."/>
            <person name="Huettel B."/>
            <person name="Almeida C.C.S."/>
            <person name="Simkova H."/>
            <person name="Souza G."/>
            <person name="Pedrosa-Harand A."/>
            <person name="Macas J."/>
            <person name="Mayer K.F.X."/>
            <person name="Houben A."/>
            <person name="Marques A."/>
        </authorList>
    </citation>
    <scope>NUCLEOTIDE SEQUENCE</scope>
    <source>
        <strain evidence="4">RhyBre1mFocal</strain>
    </source>
</reference>
<protein>
    <recommendedName>
        <fullName evidence="3">Disease resistance protein At4g27190-like leucine-rich repeats domain-containing protein</fullName>
    </recommendedName>
</protein>
<feature type="domain" description="Disease resistance protein At4g27190-like leucine-rich repeats" evidence="3">
    <location>
        <begin position="440"/>
        <end position="549"/>
    </location>
</feature>
<evidence type="ECO:0000313" key="5">
    <source>
        <dbReference type="Proteomes" id="UP001151287"/>
    </source>
</evidence>
<gene>
    <name evidence="4" type="ORF">LUZ63_000679</name>
</gene>
<dbReference type="InterPro" id="IPR032675">
    <property type="entry name" value="LRR_dom_sf"/>
</dbReference>
<evidence type="ECO:0000313" key="4">
    <source>
        <dbReference type="EMBL" id="KAJ1700900.1"/>
    </source>
</evidence>
<keyword evidence="1" id="KW-0433">Leucine-rich repeat</keyword>
<organism evidence="4 5">
    <name type="scientific">Rhynchospora breviuscula</name>
    <dbReference type="NCBI Taxonomy" id="2022672"/>
    <lineage>
        <taxon>Eukaryota</taxon>
        <taxon>Viridiplantae</taxon>
        <taxon>Streptophyta</taxon>
        <taxon>Embryophyta</taxon>
        <taxon>Tracheophyta</taxon>
        <taxon>Spermatophyta</taxon>
        <taxon>Magnoliopsida</taxon>
        <taxon>Liliopsida</taxon>
        <taxon>Poales</taxon>
        <taxon>Cyperaceae</taxon>
        <taxon>Cyperoideae</taxon>
        <taxon>Rhynchosporeae</taxon>
        <taxon>Rhynchospora</taxon>
    </lineage>
</organism>
<dbReference type="OrthoDB" id="583206at2759"/>
<dbReference type="Gene3D" id="3.80.10.10">
    <property type="entry name" value="Ribonuclease Inhibitor"/>
    <property type="match status" value="3"/>
</dbReference>
<dbReference type="InterPro" id="IPR057135">
    <property type="entry name" value="At4g27190-like_LRR"/>
</dbReference>
<name>A0A9Q0CVI1_9POAL</name>
<proteinExistence type="predicted"/>
<dbReference type="Pfam" id="PF13855">
    <property type="entry name" value="LRR_8"/>
    <property type="match status" value="1"/>
</dbReference>
<dbReference type="PROSITE" id="PS51450">
    <property type="entry name" value="LRR"/>
    <property type="match status" value="2"/>
</dbReference>
<dbReference type="InterPro" id="IPR001611">
    <property type="entry name" value="Leu-rich_rpt"/>
</dbReference>
<comment type="caution">
    <text evidence="4">The sequence shown here is derived from an EMBL/GenBank/DDBJ whole genome shotgun (WGS) entry which is preliminary data.</text>
</comment>
<sequence length="609" mass="69430">MPNLRDLVINGSNSKSLERLSPLVSLTNLETLSLSNTKLISLPPDTFEKMQRLRVLKIINNALFETLPKSLSDAVMLEELELRHCGALRGIDALPTRNLKVFIFEGPNDWIRCFPDSFARSYNLREVKISGCTSLKEMKMNGNISIRSFSLSDSPITSLSLCGCRELANINLKGLNELEDLNLSGTAITEIPDISDCSRLMQLNLLVVSNLRRVPWHKLDHIPKVLNLDQCDSTDTSIHDFDAQYCKNNHGMTEIMARVCICVTDSHLFMSLDNKHCTYLFKRGSLQSFYIMVASFERKKEALDRSLSQTTQFQPFEWSCYKDSRLKALAPKSLLVQQPQCNRHVNIYSTKRYPLGLEGILEITESLSAKDNIHISSVSDLNPRLPMLRDLHIEGCHKIESLFNATSWESVCPQLQDCSVAYVPIMSHLVIEKGTYLLGESFVSLKNLHLSECQRLKSIFPDNVLLPNLEMLAITGCTSLQTVFYKSGYYSFDVDILKKFRTHHLRSLHTVRLYLLPQLLNIHEEQRVGALLMPKWRTLYFRGCWGLCQLPLLNQNRSRGQKVCVDGEGKKCITLKAKMDTEQLSHYEFRPKPPIASTKDGVKYRSFLQ</sequence>
<dbReference type="PANTHER" id="PTHR47186">
    <property type="entry name" value="LEUCINE-RICH REPEAT-CONTAINING PROTEIN 57"/>
    <property type="match status" value="1"/>
</dbReference>
<accession>A0A9Q0CVI1</accession>
<dbReference type="Pfam" id="PF23247">
    <property type="entry name" value="LRR_RPS2"/>
    <property type="match status" value="1"/>
</dbReference>
<evidence type="ECO:0000256" key="1">
    <source>
        <dbReference type="ARBA" id="ARBA00022614"/>
    </source>
</evidence>
<dbReference type="AlphaFoldDB" id="A0A9Q0CVI1"/>
<dbReference type="SMART" id="SM00369">
    <property type="entry name" value="LRR_TYP"/>
    <property type="match status" value="3"/>
</dbReference>
<dbReference type="InterPro" id="IPR003591">
    <property type="entry name" value="Leu-rich_rpt_typical-subtyp"/>
</dbReference>
<dbReference type="EMBL" id="JAMQYH010000001">
    <property type="protein sequence ID" value="KAJ1700900.1"/>
    <property type="molecule type" value="Genomic_DNA"/>
</dbReference>
<dbReference type="SUPFAM" id="SSF52058">
    <property type="entry name" value="L domain-like"/>
    <property type="match status" value="1"/>
</dbReference>
<keyword evidence="5" id="KW-1185">Reference proteome</keyword>
<evidence type="ECO:0000256" key="2">
    <source>
        <dbReference type="ARBA" id="ARBA00022737"/>
    </source>
</evidence>
<dbReference type="Proteomes" id="UP001151287">
    <property type="component" value="Unassembled WGS sequence"/>
</dbReference>
<evidence type="ECO:0000259" key="3">
    <source>
        <dbReference type="Pfam" id="PF23247"/>
    </source>
</evidence>
<keyword evidence="2" id="KW-0677">Repeat</keyword>